<dbReference type="RefSeq" id="WP_077751562.1">
    <property type="nucleotide sequence ID" value="NZ_CP014782.1"/>
</dbReference>
<proteinExistence type="predicted"/>
<keyword evidence="2" id="KW-1185">Reference proteome</keyword>
<dbReference type="KEGG" id="spsw:Sps_01055"/>
<dbReference type="OrthoDB" id="5822659at2"/>
<dbReference type="Proteomes" id="UP000189545">
    <property type="component" value="Chromosome"/>
</dbReference>
<sequence length="124" mass="13944">MSDLDHRFGVKEANLVVRYLKLEGITPKNRDKLVSSIDLIVGIDSVSYDESVKTLKIAYDASHCDLDLFERLIQAQGGALSLGVWTKVKEGFYKYVDQNVKDNAEHDPYCNNALPKSLPGSRKR</sequence>
<evidence type="ECO:0000313" key="1">
    <source>
        <dbReference type="EMBL" id="AQS36244.1"/>
    </source>
</evidence>
<protein>
    <submittedName>
        <fullName evidence="1">Uncharacterized protein</fullName>
    </submittedName>
</protein>
<organism evidence="1 2">
    <name type="scientific">Shewanella psychrophila</name>
    <dbReference type="NCBI Taxonomy" id="225848"/>
    <lineage>
        <taxon>Bacteria</taxon>
        <taxon>Pseudomonadati</taxon>
        <taxon>Pseudomonadota</taxon>
        <taxon>Gammaproteobacteria</taxon>
        <taxon>Alteromonadales</taxon>
        <taxon>Shewanellaceae</taxon>
        <taxon>Shewanella</taxon>
    </lineage>
</organism>
<dbReference type="AlphaFoldDB" id="A0A1S6HL69"/>
<reference evidence="1 2" key="1">
    <citation type="submission" date="2016-03" db="EMBL/GenBank/DDBJ databases">
        <title>Complete genome sequence of Shewanella psychrophila WP2, a deep sea bacterium isolated from west Pacific sediment.</title>
        <authorList>
            <person name="Xu G."/>
            <person name="Jian H."/>
        </authorList>
    </citation>
    <scope>NUCLEOTIDE SEQUENCE [LARGE SCALE GENOMIC DNA]</scope>
    <source>
        <strain evidence="1 2">WP2</strain>
    </source>
</reference>
<gene>
    <name evidence="1" type="ORF">Sps_01055</name>
</gene>
<dbReference type="STRING" id="225848.Sps_01055"/>
<dbReference type="EMBL" id="CP014782">
    <property type="protein sequence ID" value="AQS36244.1"/>
    <property type="molecule type" value="Genomic_DNA"/>
</dbReference>
<accession>A0A1S6HL69</accession>
<name>A0A1S6HL69_9GAMM</name>
<evidence type="ECO:0000313" key="2">
    <source>
        <dbReference type="Proteomes" id="UP000189545"/>
    </source>
</evidence>